<sequence length="347" mass="35290">MSTTAHRSSRPAPVPDHAPPHRRRRSAVLALVTALALLVLGACSSADLAEPGAGGSDSAGQAAMPADGAEEAGAADLAEGDDSAVQDPGADVLVPGSAPAGEGALMVRTVTVEVLVEDVLAAVSRARAAAVTVDGWVSTEEVRPGRGEGTGREAGWATVVLRVPSEDLDAVVSGLADLGEVTSSRSSSEDVTTEYRDVEARVATLEAGAQRLRELVEEAGSVESIAGLERELSAREADLDALKARMKVLAEDVSMSTVTLHLAEDAATLAETVPDDGFLAGLRQGWDAFAGSVTLLLTALGAVLPFVMVAALLALPVLAWRRRRRSRPVAPDATGGTGGAAGAAASD</sequence>
<keyword evidence="5" id="KW-0449">Lipoprotein</keyword>
<keyword evidence="3" id="KW-0812">Transmembrane</keyword>
<gene>
    <name evidence="5" type="ORF">GCM10011509_18960</name>
</gene>
<accession>A0ABQ2F7X3</accession>
<reference evidence="6" key="1">
    <citation type="journal article" date="2019" name="Int. J. Syst. Evol. Microbiol.">
        <title>The Global Catalogue of Microorganisms (GCM) 10K type strain sequencing project: providing services to taxonomists for standard genome sequencing and annotation.</title>
        <authorList>
            <consortium name="The Broad Institute Genomics Platform"/>
            <consortium name="The Broad Institute Genome Sequencing Center for Infectious Disease"/>
            <person name="Wu L."/>
            <person name="Ma J."/>
        </authorList>
    </citation>
    <scope>NUCLEOTIDE SEQUENCE [LARGE SCALE GENOMIC DNA]</scope>
    <source>
        <strain evidence="6">CGMCC 1.5362</strain>
    </source>
</reference>
<evidence type="ECO:0000313" key="5">
    <source>
        <dbReference type="EMBL" id="GGK70700.1"/>
    </source>
</evidence>
<proteinExistence type="predicted"/>
<dbReference type="Proteomes" id="UP000662111">
    <property type="component" value="Unassembled WGS sequence"/>
</dbReference>
<evidence type="ECO:0000313" key="6">
    <source>
        <dbReference type="Proteomes" id="UP000662111"/>
    </source>
</evidence>
<comment type="caution">
    <text evidence="5">The sequence shown here is derived from an EMBL/GenBank/DDBJ whole genome shotgun (WGS) entry which is preliminary data.</text>
</comment>
<feature type="region of interest" description="Disordered" evidence="2">
    <location>
        <begin position="328"/>
        <end position="347"/>
    </location>
</feature>
<feature type="region of interest" description="Disordered" evidence="2">
    <location>
        <begin position="1"/>
        <end position="22"/>
    </location>
</feature>
<keyword evidence="3" id="KW-0472">Membrane</keyword>
<evidence type="ECO:0000256" key="2">
    <source>
        <dbReference type="SAM" id="MobiDB-lite"/>
    </source>
</evidence>
<feature type="coiled-coil region" evidence="1">
    <location>
        <begin position="195"/>
        <end position="252"/>
    </location>
</feature>
<evidence type="ECO:0000256" key="3">
    <source>
        <dbReference type="SAM" id="Phobius"/>
    </source>
</evidence>
<keyword evidence="6" id="KW-1185">Reference proteome</keyword>
<feature type="domain" description="DUF4349" evidence="4">
    <location>
        <begin position="106"/>
        <end position="317"/>
    </location>
</feature>
<dbReference type="RefSeq" id="WP_022921254.1">
    <property type="nucleotide sequence ID" value="NZ_BMLB01000003.1"/>
</dbReference>
<dbReference type="InterPro" id="IPR025645">
    <property type="entry name" value="DUF4349"/>
</dbReference>
<feature type="region of interest" description="Disordered" evidence="2">
    <location>
        <begin position="49"/>
        <end position="98"/>
    </location>
</feature>
<protein>
    <submittedName>
        <fullName evidence="5">Lipoprotein</fullName>
    </submittedName>
</protein>
<dbReference type="EMBL" id="BMLB01000003">
    <property type="protein sequence ID" value="GGK70700.1"/>
    <property type="molecule type" value="Genomic_DNA"/>
</dbReference>
<keyword evidence="3" id="KW-1133">Transmembrane helix</keyword>
<evidence type="ECO:0000259" key="4">
    <source>
        <dbReference type="Pfam" id="PF14257"/>
    </source>
</evidence>
<name>A0ABQ2F7X3_9MICO</name>
<feature type="transmembrane region" description="Helical" evidence="3">
    <location>
        <begin position="293"/>
        <end position="318"/>
    </location>
</feature>
<keyword evidence="1" id="KW-0175">Coiled coil</keyword>
<organism evidence="5 6">
    <name type="scientific">Ornithinimicrobium pekingense</name>
    <dbReference type="NCBI Taxonomy" id="384677"/>
    <lineage>
        <taxon>Bacteria</taxon>
        <taxon>Bacillati</taxon>
        <taxon>Actinomycetota</taxon>
        <taxon>Actinomycetes</taxon>
        <taxon>Micrococcales</taxon>
        <taxon>Ornithinimicrobiaceae</taxon>
        <taxon>Ornithinimicrobium</taxon>
    </lineage>
</organism>
<dbReference type="Pfam" id="PF14257">
    <property type="entry name" value="DUF4349"/>
    <property type="match status" value="1"/>
</dbReference>
<feature type="compositionally biased region" description="Low complexity" evidence="2">
    <location>
        <begin position="58"/>
        <end position="77"/>
    </location>
</feature>
<evidence type="ECO:0000256" key="1">
    <source>
        <dbReference type="SAM" id="Coils"/>
    </source>
</evidence>